<proteinExistence type="predicted"/>
<gene>
    <name evidence="1" type="ORF">LCPAC404_01790</name>
</gene>
<evidence type="ECO:0000313" key="1">
    <source>
        <dbReference type="EMBL" id="QBK93475.1"/>
    </source>
</evidence>
<sequence>MQRNIWFIGQEDTVLMKNLMTNAKTARMILLAMSMDVKINQLME</sequence>
<accession>A0A481ZDB4</accession>
<protein>
    <submittedName>
        <fullName evidence="1">Uncharacterized protein</fullName>
    </submittedName>
</protein>
<name>A0A481ZDB4_9VIRU</name>
<dbReference type="EMBL" id="MK500596">
    <property type="protein sequence ID" value="QBK93475.1"/>
    <property type="molecule type" value="Genomic_DNA"/>
</dbReference>
<organism evidence="1">
    <name type="scientific">Pithovirus LCPAC404</name>
    <dbReference type="NCBI Taxonomy" id="2506597"/>
    <lineage>
        <taxon>Viruses</taxon>
        <taxon>Pithoviruses</taxon>
    </lineage>
</organism>
<reference evidence="1" key="1">
    <citation type="journal article" date="2019" name="MBio">
        <title>Virus Genomes from Deep Sea Sediments Expand the Ocean Megavirome and Support Independent Origins of Viral Gigantism.</title>
        <authorList>
            <person name="Backstrom D."/>
            <person name="Yutin N."/>
            <person name="Jorgensen S.L."/>
            <person name="Dharamshi J."/>
            <person name="Homa F."/>
            <person name="Zaremba-Niedwiedzka K."/>
            <person name="Spang A."/>
            <person name="Wolf Y.I."/>
            <person name="Koonin E.V."/>
            <person name="Ettema T.J."/>
        </authorList>
    </citation>
    <scope>NUCLEOTIDE SEQUENCE</scope>
</reference>